<dbReference type="EMBL" id="JADCNL010000001">
    <property type="protein sequence ID" value="KAG0499796.1"/>
    <property type="molecule type" value="Genomic_DNA"/>
</dbReference>
<comment type="caution">
    <text evidence="2">The sequence shown here is derived from an EMBL/GenBank/DDBJ whole genome shotgun (WGS) entry which is preliminary data.</text>
</comment>
<dbReference type="Proteomes" id="UP000636800">
    <property type="component" value="Chromosome 1"/>
</dbReference>
<reference evidence="3 4" key="1">
    <citation type="journal article" date="2020" name="Nat. Food">
        <title>A phased Vanilla planifolia genome enables genetic improvement of flavour and production.</title>
        <authorList>
            <person name="Hasing T."/>
            <person name="Tang H."/>
            <person name="Brym M."/>
            <person name="Khazi F."/>
            <person name="Huang T."/>
            <person name="Chambers A.H."/>
        </authorList>
    </citation>
    <scope>NUCLEOTIDE SEQUENCE [LARGE SCALE GENOMIC DNA]</scope>
    <source>
        <tissue evidence="2">Leaf</tissue>
    </source>
</reference>
<organism evidence="2 4">
    <name type="scientific">Vanilla planifolia</name>
    <name type="common">Vanilla</name>
    <dbReference type="NCBI Taxonomy" id="51239"/>
    <lineage>
        <taxon>Eukaryota</taxon>
        <taxon>Viridiplantae</taxon>
        <taxon>Streptophyta</taxon>
        <taxon>Embryophyta</taxon>
        <taxon>Tracheophyta</taxon>
        <taxon>Spermatophyta</taxon>
        <taxon>Magnoliopsida</taxon>
        <taxon>Liliopsida</taxon>
        <taxon>Asparagales</taxon>
        <taxon>Orchidaceae</taxon>
        <taxon>Vanilloideae</taxon>
        <taxon>Vanilleae</taxon>
        <taxon>Vanilla</taxon>
    </lineage>
</organism>
<dbReference type="AlphaFoldDB" id="A0A835VNV2"/>
<proteinExistence type="predicted"/>
<protein>
    <submittedName>
        <fullName evidence="2">Uncharacterized protein</fullName>
    </submittedName>
</protein>
<evidence type="ECO:0000313" key="2">
    <source>
        <dbReference type="EMBL" id="KAG0503995.1"/>
    </source>
</evidence>
<evidence type="ECO:0000313" key="3">
    <source>
        <dbReference type="Proteomes" id="UP000636800"/>
    </source>
</evidence>
<dbReference type="Proteomes" id="UP000639772">
    <property type="component" value="Chromosome 1"/>
</dbReference>
<keyword evidence="3" id="KW-1185">Reference proteome</keyword>
<dbReference type="EMBL" id="JADCNM010000001">
    <property type="protein sequence ID" value="KAG0503995.1"/>
    <property type="molecule type" value="Genomic_DNA"/>
</dbReference>
<sequence>MPLAISVASHSPNSVNRRGLVLYFSTKLASAGDGAFCHFNLRHQPFISTPLSQIYGHRLFCTCFKAVNEVLLFSGTVSFFGTRFAAL</sequence>
<gene>
    <name evidence="2" type="ORF">HPP92_004067</name>
    <name evidence="1" type="ORF">HPP92_004487</name>
</gene>
<accession>A0A835VNV2</accession>
<evidence type="ECO:0000313" key="4">
    <source>
        <dbReference type="Proteomes" id="UP000639772"/>
    </source>
</evidence>
<evidence type="ECO:0000313" key="1">
    <source>
        <dbReference type="EMBL" id="KAG0499796.1"/>
    </source>
</evidence>
<name>A0A835VNV2_VANPL</name>